<dbReference type="PANTHER" id="PTHR33116">
    <property type="entry name" value="REVERSE TRANSCRIPTASE ZINC-BINDING DOMAIN-CONTAINING PROTEIN-RELATED-RELATED"/>
    <property type="match status" value="1"/>
</dbReference>
<organism evidence="1 2">
    <name type="scientific">Camelina sativa</name>
    <name type="common">False flax</name>
    <name type="synonym">Myagrum sativum</name>
    <dbReference type="NCBI Taxonomy" id="90675"/>
    <lineage>
        <taxon>Eukaryota</taxon>
        <taxon>Viridiplantae</taxon>
        <taxon>Streptophyta</taxon>
        <taxon>Embryophyta</taxon>
        <taxon>Tracheophyta</taxon>
        <taxon>Spermatophyta</taxon>
        <taxon>Magnoliopsida</taxon>
        <taxon>eudicotyledons</taxon>
        <taxon>Gunneridae</taxon>
        <taxon>Pentapetalae</taxon>
        <taxon>rosids</taxon>
        <taxon>malvids</taxon>
        <taxon>Brassicales</taxon>
        <taxon>Brassicaceae</taxon>
        <taxon>Camelineae</taxon>
        <taxon>Camelina</taxon>
    </lineage>
</organism>
<protein>
    <submittedName>
        <fullName evidence="2">Uncharacterized protein LOC104709693</fullName>
    </submittedName>
</protein>
<proteinExistence type="predicted"/>
<sequence length="156" mass="17471">MEIIGNYGKASRHEVNLEKSSIMFGKNVPEDLRPQLKSVIDISKEGGMGSYLGIPESLQGSRTKVFSYVNDQLDDRVDGWSVKYLSKGGKKIMIKSAALALPTYVMSCFKLPQELTSKLTSAISRSWWRSNDKARGLHWVAWDKMCDDKCEGSLGF</sequence>
<reference evidence="1" key="1">
    <citation type="journal article" date="2014" name="Nat. Commun.">
        <title>The emerging biofuel crop Camelina sativa retains a highly undifferentiated hexaploid genome structure.</title>
        <authorList>
            <person name="Kagale S."/>
            <person name="Koh C."/>
            <person name="Nixon J."/>
            <person name="Bollina V."/>
            <person name="Clarke W.E."/>
            <person name="Tuteja R."/>
            <person name="Spillane C."/>
            <person name="Robinson S.J."/>
            <person name="Links M.G."/>
            <person name="Clarke C."/>
            <person name="Higgins E.E."/>
            <person name="Huebert T."/>
            <person name="Sharpe A.G."/>
            <person name="Parkin I.A."/>
        </authorList>
    </citation>
    <scope>NUCLEOTIDE SEQUENCE [LARGE SCALE GENOMIC DNA]</scope>
    <source>
        <strain evidence="1">cv. DH55</strain>
    </source>
</reference>
<dbReference type="RefSeq" id="XP_010424566.1">
    <property type="nucleotide sequence ID" value="XM_010426264.1"/>
</dbReference>
<reference evidence="2" key="2">
    <citation type="submission" date="2025-08" db="UniProtKB">
        <authorList>
            <consortium name="RefSeq"/>
        </authorList>
    </citation>
    <scope>IDENTIFICATION</scope>
    <source>
        <tissue evidence="2">Leaf</tissue>
    </source>
</reference>
<evidence type="ECO:0000313" key="2">
    <source>
        <dbReference type="RefSeq" id="XP_010424566.1"/>
    </source>
</evidence>
<name>A0ABM0TD63_CAMSA</name>
<gene>
    <name evidence="2" type="primary">LOC104709693</name>
</gene>
<dbReference type="Proteomes" id="UP000694864">
    <property type="component" value="Chromosome 8"/>
</dbReference>
<dbReference type="PANTHER" id="PTHR33116:SF86">
    <property type="entry name" value="REVERSE TRANSCRIPTASE DOMAIN-CONTAINING PROTEIN"/>
    <property type="match status" value="1"/>
</dbReference>
<dbReference type="GeneID" id="104709693"/>
<evidence type="ECO:0000313" key="1">
    <source>
        <dbReference type="Proteomes" id="UP000694864"/>
    </source>
</evidence>
<keyword evidence="1" id="KW-1185">Reference proteome</keyword>
<accession>A0ABM0TD63</accession>